<comment type="cofactor">
    <cofactor evidence="12">
        <name>Fe(2+)</name>
        <dbReference type="ChEBI" id="CHEBI:29033"/>
    </cofactor>
</comment>
<dbReference type="STRING" id="1890683.A0A427Y3A7"/>
<dbReference type="PANTHER" id="PTHR11351">
    <property type="entry name" value="ACYL-COA DESATURASE"/>
    <property type="match status" value="1"/>
</dbReference>
<comment type="similarity">
    <text evidence="2 12">Belongs to the fatty acid desaturase type 1 family.</text>
</comment>
<evidence type="ECO:0000313" key="17">
    <source>
        <dbReference type="Proteomes" id="UP000279259"/>
    </source>
</evidence>
<evidence type="ECO:0000256" key="4">
    <source>
        <dbReference type="ARBA" id="ARBA00022692"/>
    </source>
</evidence>
<evidence type="ECO:0000256" key="11">
    <source>
        <dbReference type="ARBA" id="ARBA00023160"/>
    </source>
</evidence>
<evidence type="ECO:0000256" key="12">
    <source>
        <dbReference type="RuleBase" id="RU000581"/>
    </source>
</evidence>
<keyword evidence="10 14" id="KW-0472">Membrane</keyword>
<evidence type="ECO:0000256" key="13">
    <source>
        <dbReference type="SAM" id="MobiDB-lite"/>
    </source>
</evidence>
<comment type="caution">
    <text evidence="16">The sequence shown here is derived from an EMBL/GenBank/DDBJ whole genome shotgun (WGS) entry which is preliminary data.</text>
</comment>
<dbReference type="GO" id="GO:0005506">
    <property type="term" value="F:iron ion binding"/>
    <property type="evidence" value="ECO:0007669"/>
    <property type="project" value="TreeGrafter"/>
</dbReference>
<keyword evidence="5" id="KW-0276">Fatty acid metabolism</keyword>
<keyword evidence="7 12" id="KW-0560">Oxidoreductase</keyword>
<name>A0A427Y3A7_9TREE</name>
<keyword evidence="6 14" id="KW-1133">Transmembrane helix</keyword>
<keyword evidence="11 12" id="KW-0275">Fatty acid biosynthesis</keyword>
<evidence type="ECO:0000256" key="5">
    <source>
        <dbReference type="ARBA" id="ARBA00022832"/>
    </source>
</evidence>
<dbReference type="InterPro" id="IPR036400">
    <property type="entry name" value="Cyt_B5-like_heme/steroid_sf"/>
</dbReference>
<feature type="transmembrane region" description="Helical" evidence="14">
    <location>
        <begin position="68"/>
        <end position="88"/>
    </location>
</feature>
<dbReference type="OrthoDB" id="10260134at2759"/>
<comment type="domain">
    <text evidence="12">The histidine box domains are involved in binding the catalytic metal ions.</text>
</comment>
<dbReference type="InterPro" id="IPR005804">
    <property type="entry name" value="FA_desaturase_dom"/>
</dbReference>
<evidence type="ECO:0000256" key="3">
    <source>
        <dbReference type="ARBA" id="ARBA00022516"/>
    </source>
</evidence>
<comment type="subcellular location">
    <subcellularLocation>
        <location evidence="1">Membrane</location>
        <topology evidence="1">Multi-pass membrane protein</topology>
    </subcellularLocation>
</comment>
<reference evidence="16 17" key="1">
    <citation type="submission" date="2018-11" db="EMBL/GenBank/DDBJ databases">
        <title>Genome sequence of Saitozyma podzolica DSM 27192.</title>
        <authorList>
            <person name="Aliyu H."/>
            <person name="Gorte O."/>
            <person name="Ochsenreither K."/>
        </authorList>
    </citation>
    <scope>NUCLEOTIDE SEQUENCE [LARGE SCALE GENOMIC DNA]</scope>
    <source>
        <strain evidence="16 17">DSM 27192</strain>
    </source>
</reference>
<evidence type="ECO:0000256" key="14">
    <source>
        <dbReference type="SAM" id="Phobius"/>
    </source>
</evidence>
<keyword evidence="3 12" id="KW-0444">Lipid biosynthesis</keyword>
<evidence type="ECO:0000256" key="1">
    <source>
        <dbReference type="ARBA" id="ARBA00004141"/>
    </source>
</evidence>
<keyword evidence="8" id="KW-0408">Iron</keyword>
<dbReference type="Gene3D" id="3.10.120.10">
    <property type="entry name" value="Cytochrome b5-like heme/steroid binding domain"/>
    <property type="match status" value="1"/>
</dbReference>
<dbReference type="CDD" id="cd03505">
    <property type="entry name" value="Delta9-FADS-like"/>
    <property type="match status" value="1"/>
</dbReference>
<feature type="transmembrane region" description="Helical" evidence="14">
    <location>
        <begin position="34"/>
        <end position="56"/>
    </location>
</feature>
<dbReference type="GO" id="GO:0004768">
    <property type="term" value="F:stearoyl-CoA 9-desaturase activity"/>
    <property type="evidence" value="ECO:0007669"/>
    <property type="project" value="TreeGrafter"/>
</dbReference>
<dbReference type="PANTHER" id="PTHR11351:SF31">
    <property type="entry name" value="DESATURASE 1, ISOFORM A-RELATED"/>
    <property type="match status" value="1"/>
</dbReference>
<proteinExistence type="inferred from homology"/>
<keyword evidence="17" id="KW-1185">Reference proteome</keyword>
<dbReference type="Proteomes" id="UP000279259">
    <property type="component" value="Unassembled WGS sequence"/>
</dbReference>
<dbReference type="GO" id="GO:0020037">
    <property type="term" value="F:heme binding"/>
    <property type="evidence" value="ECO:0007669"/>
    <property type="project" value="InterPro"/>
</dbReference>
<keyword evidence="9" id="KW-0443">Lipid metabolism</keyword>
<dbReference type="EMBL" id="RSCD01000020">
    <property type="protein sequence ID" value="RSH85523.1"/>
    <property type="molecule type" value="Genomic_DNA"/>
</dbReference>
<feature type="compositionally biased region" description="Low complexity" evidence="13">
    <location>
        <begin position="1"/>
        <end position="10"/>
    </location>
</feature>
<evidence type="ECO:0000259" key="15">
    <source>
        <dbReference type="Pfam" id="PF00487"/>
    </source>
</evidence>
<feature type="transmembrane region" description="Helical" evidence="14">
    <location>
        <begin position="182"/>
        <end position="202"/>
    </location>
</feature>
<dbReference type="GO" id="GO:0005789">
    <property type="term" value="C:endoplasmic reticulum membrane"/>
    <property type="evidence" value="ECO:0007669"/>
    <property type="project" value="TreeGrafter"/>
</dbReference>
<evidence type="ECO:0000256" key="6">
    <source>
        <dbReference type="ARBA" id="ARBA00022989"/>
    </source>
</evidence>
<sequence>MSVSSESASSPIADQPVPGETTFKERPKRNQGEIWWSNGIFFVSMHIFALVGTTYLSPATKIDWRTALLFFVSWQLANFGITIGYHRLWSHRAFTAATPLRVVLAAMGSTGFQGSIKWWVLRHRLHHRWTDSPVHDPYAATNGLWWAHCGWIFRKPIYPRMKLIERADLEADPVVRFQHKHYIPIALFSGLVLPTLIASLGWGDTLGGLVWGGVMGRLMSWHCTFCINSLAHWTGLQPYTEEVTARGNLLLALLTSGEGNHNFHHAFPKDFRNGPHPADWDPSKWAIYLLHKYTPLIPSIARTPDSAVLQAQARVHMAQADRLIASVSVDDMVKPIETLPVWSRAEVRKRHGEWVVSKDGERRRRVLLVLEGCVVNAGEYLDDHPGGEQLLLAHCVKPPPSLSALPPDSPDLSGGSSPLIDWGYSSGTPSDNAADRRPLIHRTSSLVSSVSSSDDGSVREDAKVELRDATKAFFGGMNNHSIAARERMRLLRVARSRRKLFATTLRMNMINTARAEIDSMGDGDISLDDQQLSGPGSSWFDVLVSPGVLASLSQQTCEELLGYLVAL</sequence>
<evidence type="ECO:0000256" key="8">
    <source>
        <dbReference type="ARBA" id="ARBA00023004"/>
    </source>
</evidence>
<accession>A0A427Y3A7</accession>
<dbReference type="Pfam" id="PF00487">
    <property type="entry name" value="FA_desaturase"/>
    <property type="match status" value="1"/>
</dbReference>
<keyword evidence="4 12" id="KW-0812">Transmembrane</keyword>
<evidence type="ECO:0000256" key="9">
    <source>
        <dbReference type="ARBA" id="ARBA00023098"/>
    </source>
</evidence>
<dbReference type="SUPFAM" id="SSF55856">
    <property type="entry name" value="Cytochrome b5-like heme/steroid binding domain"/>
    <property type="match status" value="1"/>
</dbReference>
<dbReference type="GO" id="GO:0006636">
    <property type="term" value="P:unsaturated fatty acid biosynthetic process"/>
    <property type="evidence" value="ECO:0007669"/>
    <property type="project" value="TreeGrafter"/>
</dbReference>
<feature type="domain" description="Fatty acid desaturase" evidence="15">
    <location>
        <begin position="68"/>
        <end position="269"/>
    </location>
</feature>
<dbReference type="InterPro" id="IPR018506">
    <property type="entry name" value="Cyt_B5_heme-BS"/>
</dbReference>
<organism evidence="16 17">
    <name type="scientific">Saitozyma podzolica</name>
    <dbReference type="NCBI Taxonomy" id="1890683"/>
    <lineage>
        <taxon>Eukaryota</taxon>
        <taxon>Fungi</taxon>
        <taxon>Dikarya</taxon>
        <taxon>Basidiomycota</taxon>
        <taxon>Agaricomycotina</taxon>
        <taxon>Tremellomycetes</taxon>
        <taxon>Tremellales</taxon>
        <taxon>Trimorphomycetaceae</taxon>
        <taxon>Saitozyma</taxon>
    </lineage>
</organism>
<gene>
    <name evidence="16" type="ORF">EHS25_004919</name>
</gene>
<evidence type="ECO:0000256" key="10">
    <source>
        <dbReference type="ARBA" id="ARBA00023136"/>
    </source>
</evidence>
<evidence type="ECO:0000256" key="2">
    <source>
        <dbReference type="ARBA" id="ARBA00009295"/>
    </source>
</evidence>
<evidence type="ECO:0000313" key="16">
    <source>
        <dbReference type="EMBL" id="RSH85523.1"/>
    </source>
</evidence>
<dbReference type="PROSITE" id="PS00191">
    <property type="entry name" value="CYTOCHROME_B5_1"/>
    <property type="match status" value="1"/>
</dbReference>
<evidence type="ECO:0000256" key="7">
    <source>
        <dbReference type="ARBA" id="ARBA00023002"/>
    </source>
</evidence>
<dbReference type="InterPro" id="IPR015876">
    <property type="entry name" value="Acyl-CoA_DS"/>
</dbReference>
<feature type="region of interest" description="Disordered" evidence="13">
    <location>
        <begin position="1"/>
        <end position="26"/>
    </location>
</feature>
<dbReference type="AlphaFoldDB" id="A0A427Y3A7"/>
<dbReference type="PRINTS" id="PR00075">
    <property type="entry name" value="FACDDSATRASE"/>
</dbReference>
<protein>
    <recommendedName>
        <fullName evidence="15">Fatty acid desaturase domain-containing protein</fullName>
    </recommendedName>
</protein>